<evidence type="ECO:0008006" key="3">
    <source>
        <dbReference type="Google" id="ProtNLM"/>
    </source>
</evidence>
<dbReference type="EMBL" id="CCKQ01016827">
    <property type="protein sequence ID" value="CDW88709.1"/>
    <property type="molecule type" value="Genomic_DNA"/>
</dbReference>
<dbReference type="Proteomes" id="UP000039865">
    <property type="component" value="Unassembled WGS sequence"/>
</dbReference>
<proteinExistence type="predicted"/>
<dbReference type="Gene3D" id="3.40.630.30">
    <property type="match status" value="1"/>
</dbReference>
<reference evidence="1 2" key="1">
    <citation type="submission" date="2014-06" db="EMBL/GenBank/DDBJ databases">
        <authorList>
            <person name="Swart Estienne"/>
        </authorList>
    </citation>
    <scope>NUCLEOTIDE SEQUENCE [LARGE SCALE GENOMIC DNA]</scope>
    <source>
        <strain evidence="1 2">130c</strain>
    </source>
</reference>
<gene>
    <name evidence="1" type="primary">Contig2623.g2817</name>
    <name evidence="1" type="ORF">STYLEM_17833</name>
</gene>
<dbReference type="AlphaFoldDB" id="A0A078B2J9"/>
<accession>A0A078B2J9</accession>
<evidence type="ECO:0000313" key="2">
    <source>
        <dbReference type="Proteomes" id="UP000039865"/>
    </source>
</evidence>
<dbReference type="InterPro" id="IPR016181">
    <property type="entry name" value="Acyl_CoA_acyltransferase"/>
</dbReference>
<name>A0A078B2J9_STYLE</name>
<protein>
    <recommendedName>
        <fullName evidence="3">N-acetyltransferase domain-containing protein</fullName>
    </recommendedName>
</protein>
<sequence length="233" mass="26678">MQAITDEPVFYAGKYPAYIINDNEELIKKSIELSAQNFYSINELQKLIQKKYDAPFEAYQHYFSKLFPAKISIGGEVYGIIDPDNGNLVACFSMNRYGDQSKLEGMNQGIAAVLVAKFDEILNGKYNEYASFGHLAVNQDYKGQGIFMKMVMSWGEYIKKSKPSFKGMVTFVTAPQTMKYYFENGWKYLGPLDYDSIIIDGKKFLDFEVENLDIYIDKVPASYVVCYDFVSDQ</sequence>
<keyword evidence="2" id="KW-1185">Reference proteome</keyword>
<dbReference type="InParanoid" id="A0A078B2J9"/>
<organism evidence="1 2">
    <name type="scientific">Stylonychia lemnae</name>
    <name type="common">Ciliate</name>
    <dbReference type="NCBI Taxonomy" id="5949"/>
    <lineage>
        <taxon>Eukaryota</taxon>
        <taxon>Sar</taxon>
        <taxon>Alveolata</taxon>
        <taxon>Ciliophora</taxon>
        <taxon>Intramacronucleata</taxon>
        <taxon>Spirotrichea</taxon>
        <taxon>Stichotrichia</taxon>
        <taxon>Sporadotrichida</taxon>
        <taxon>Oxytrichidae</taxon>
        <taxon>Stylonychinae</taxon>
        <taxon>Stylonychia</taxon>
    </lineage>
</organism>
<dbReference type="SUPFAM" id="SSF55729">
    <property type="entry name" value="Acyl-CoA N-acyltransferases (Nat)"/>
    <property type="match status" value="1"/>
</dbReference>
<evidence type="ECO:0000313" key="1">
    <source>
        <dbReference type="EMBL" id="CDW88709.1"/>
    </source>
</evidence>